<dbReference type="Pfam" id="PF00069">
    <property type="entry name" value="Pkinase"/>
    <property type="match status" value="1"/>
</dbReference>
<evidence type="ECO:0000256" key="1">
    <source>
        <dbReference type="ARBA" id="ARBA00022679"/>
    </source>
</evidence>
<dbReference type="OrthoDB" id="4062651at2759"/>
<dbReference type="InterPro" id="IPR008271">
    <property type="entry name" value="Ser/Thr_kinase_AS"/>
</dbReference>
<feature type="domain" description="Protein kinase" evidence="6">
    <location>
        <begin position="149"/>
        <end position="397"/>
    </location>
</feature>
<dbReference type="SMART" id="SM00220">
    <property type="entry name" value="S_TKc"/>
    <property type="match status" value="1"/>
</dbReference>
<dbReference type="STRING" id="1081102.A0A167LSS4"/>
<dbReference type="PROSITE" id="PS00108">
    <property type="entry name" value="PROTEIN_KINASE_ST"/>
    <property type="match status" value="1"/>
</dbReference>
<dbReference type="GO" id="GO:0004674">
    <property type="term" value="F:protein serine/threonine kinase activity"/>
    <property type="evidence" value="ECO:0007669"/>
    <property type="project" value="TreeGrafter"/>
</dbReference>
<evidence type="ECO:0000313" key="8">
    <source>
        <dbReference type="Proteomes" id="UP000076874"/>
    </source>
</evidence>
<evidence type="ECO:0000256" key="3">
    <source>
        <dbReference type="ARBA" id="ARBA00022777"/>
    </source>
</evidence>
<evidence type="ECO:0000313" key="7">
    <source>
        <dbReference type="EMBL" id="OAA53456.1"/>
    </source>
</evidence>
<dbReference type="InterPro" id="IPR011009">
    <property type="entry name" value="Kinase-like_dom_sf"/>
</dbReference>
<sequence>MPMTLRSAGREPSPAGPSTLRPKKPLADQPDTALQVEETSVAPPPAASSQEASIAEATAREATPHEAPSQAESLPDEPPPEEANLQPRSVYFYHTPASREAMRSEDPDIFKNRLLPGPGDQLDEVVSVETWTSNDGSNEYVLHAHLRNDEYYHQVEDGACEKIDDERVFAPYDESLGYVVAPDELYKDAVYIKRPCPRRFHRKGELVSVDFAYEARVLDHLSRRPHPHIARYFGCRVRRGYITGLVFERLPRTLAELSPSELAGLNKDRFLAQLRSAVAFLHAQGFAHNDIKPQNIMVRDGQPVLIDFGSCYPIGWANDVASAGWTMLGAGGGDDGKIYPEFSLPENDIHVLQLLEERFADHARLTGTYRLALDSHSWELRPDGPAKATASGSQEDK</sequence>
<feature type="compositionally biased region" description="Low complexity" evidence="5">
    <location>
        <begin position="36"/>
        <end position="57"/>
    </location>
</feature>
<dbReference type="EMBL" id="AZHD01000029">
    <property type="protein sequence ID" value="OAA53456.1"/>
    <property type="molecule type" value="Genomic_DNA"/>
</dbReference>
<keyword evidence="3 7" id="KW-0418">Kinase</keyword>
<dbReference type="InterPro" id="IPR000719">
    <property type="entry name" value="Prot_kinase_dom"/>
</dbReference>
<name>A0A167LSS4_9HYPO</name>
<organism evidence="7 8">
    <name type="scientific">Niveomyces insectorum RCEF 264</name>
    <dbReference type="NCBI Taxonomy" id="1081102"/>
    <lineage>
        <taxon>Eukaryota</taxon>
        <taxon>Fungi</taxon>
        <taxon>Dikarya</taxon>
        <taxon>Ascomycota</taxon>
        <taxon>Pezizomycotina</taxon>
        <taxon>Sordariomycetes</taxon>
        <taxon>Hypocreomycetidae</taxon>
        <taxon>Hypocreales</taxon>
        <taxon>Cordycipitaceae</taxon>
        <taxon>Niveomyces</taxon>
    </lineage>
</organism>
<dbReference type="PROSITE" id="PS50011">
    <property type="entry name" value="PROTEIN_KINASE_DOM"/>
    <property type="match status" value="1"/>
</dbReference>
<keyword evidence="2" id="KW-0547">Nucleotide-binding</keyword>
<dbReference type="SUPFAM" id="SSF56112">
    <property type="entry name" value="Protein kinase-like (PK-like)"/>
    <property type="match status" value="1"/>
</dbReference>
<evidence type="ECO:0000256" key="4">
    <source>
        <dbReference type="ARBA" id="ARBA00022840"/>
    </source>
</evidence>
<dbReference type="Gene3D" id="1.10.510.10">
    <property type="entry name" value="Transferase(Phosphotransferase) domain 1"/>
    <property type="match status" value="1"/>
</dbReference>
<comment type="caution">
    <text evidence="7">The sequence shown here is derived from an EMBL/GenBank/DDBJ whole genome shotgun (WGS) entry which is preliminary data.</text>
</comment>
<protein>
    <submittedName>
        <fullName evidence="7">Protein kinase-like domain protein</fullName>
    </submittedName>
</protein>
<evidence type="ECO:0000256" key="5">
    <source>
        <dbReference type="SAM" id="MobiDB-lite"/>
    </source>
</evidence>
<feature type="region of interest" description="Disordered" evidence="5">
    <location>
        <begin position="1"/>
        <end position="84"/>
    </location>
</feature>
<keyword evidence="4" id="KW-0067">ATP-binding</keyword>
<dbReference type="PANTHER" id="PTHR43289">
    <property type="entry name" value="MITOGEN-ACTIVATED PROTEIN KINASE KINASE KINASE 20-RELATED"/>
    <property type="match status" value="1"/>
</dbReference>
<gene>
    <name evidence="7" type="ORF">SPI_09384</name>
</gene>
<dbReference type="GO" id="GO:0005524">
    <property type="term" value="F:ATP binding"/>
    <property type="evidence" value="ECO:0007669"/>
    <property type="project" value="UniProtKB-KW"/>
</dbReference>
<keyword evidence="1" id="KW-0808">Transferase</keyword>
<proteinExistence type="predicted"/>
<evidence type="ECO:0000259" key="6">
    <source>
        <dbReference type="PROSITE" id="PS50011"/>
    </source>
</evidence>
<evidence type="ECO:0000256" key="2">
    <source>
        <dbReference type="ARBA" id="ARBA00022741"/>
    </source>
</evidence>
<dbReference type="PANTHER" id="PTHR43289:SF6">
    <property type="entry name" value="SERINE_THREONINE-PROTEIN KINASE NEKL-3"/>
    <property type="match status" value="1"/>
</dbReference>
<dbReference type="Proteomes" id="UP000076874">
    <property type="component" value="Unassembled WGS sequence"/>
</dbReference>
<keyword evidence="8" id="KW-1185">Reference proteome</keyword>
<reference evidence="7 8" key="1">
    <citation type="journal article" date="2016" name="Genome Biol. Evol.">
        <title>Divergent and convergent evolution of fungal pathogenicity.</title>
        <authorList>
            <person name="Shang Y."/>
            <person name="Xiao G."/>
            <person name="Zheng P."/>
            <person name="Cen K."/>
            <person name="Zhan S."/>
            <person name="Wang C."/>
        </authorList>
    </citation>
    <scope>NUCLEOTIDE SEQUENCE [LARGE SCALE GENOMIC DNA]</scope>
    <source>
        <strain evidence="7 8">RCEF 264</strain>
    </source>
</reference>
<accession>A0A167LSS4</accession>
<dbReference type="AlphaFoldDB" id="A0A167LSS4"/>